<dbReference type="HOGENOM" id="CLU_2154172_0_0_11"/>
<dbReference type="AlphaFoldDB" id="Q2JFQ6"/>
<gene>
    <name evidence="1" type="ordered locus">Francci3_0501</name>
</gene>
<sequence>MGRWVRRRGSVDDPHVHVEWAVPNASADLRAVTASVFGLVGDAPHAVRTGCGTQVSYASTSTHPERVTCLPCRDYARDRYLRYATRMEESAILPGGGDVQDVLAAARRLRDLADRFT</sequence>
<accession>A0A1X1PS89</accession>
<keyword evidence="2" id="KW-1185">Reference proteome</keyword>
<protein>
    <submittedName>
        <fullName evidence="1">Uncharacterized protein</fullName>
    </submittedName>
</protein>
<dbReference type="EMBL" id="CP000249">
    <property type="protein sequence ID" value="ABD09886.1"/>
    <property type="molecule type" value="Genomic_DNA"/>
</dbReference>
<dbReference type="eggNOG" id="ENOG50336E0">
    <property type="taxonomic scope" value="Bacteria"/>
</dbReference>
<dbReference type="KEGG" id="fra:Francci3_0501"/>
<organism evidence="1 2">
    <name type="scientific">Frankia casuarinae (strain DSM 45818 / CECT 9043 / HFP020203 / CcI3)</name>
    <dbReference type="NCBI Taxonomy" id="106370"/>
    <lineage>
        <taxon>Bacteria</taxon>
        <taxon>Bacillati</taxon>
        <taxon>Actinomycetota</taxon>
        <taxon>Actinomycetes</taxon>
        <taxon>Frankiales</taxon>
        <taxon>Frankiaceae</taxon>
        <taxon>Frankia</taxon>
    </lineage>
</organism>
<accession>Q2JFQ6</accession>
<evidence type="ECO:0000313" key="2">
    <source>
        <dbReference type="Proteomes" id="UP000001937"/>
    </source>
</evidence>
<dbReference type="Proteomes" id="UP000001937">
    <property type="component" value="Chromosome"/>
</dbReference>
<reference evidence="1 2" key="1">
    <citation type="journal article" date="2007" name="Genome Res.">
        <title>Genome characteristics of facultatively symbiotic Frankia sp. strains reflect host range and host plant biogeography.</title>
        <authorList>
            <person name="Normand P."/>
            <person name="Lapierre P."/>
            <person name="Tisa L.S."/>
            <person name="Gogarten J.P."/>
            <person name="Alloisio N."/>
            <person name="Bagnarol E."/>
            <person name="Bassi C.A."/>
            <person name="Berry A.M."/>
            <person name="Bickhart D.M."/>
            <person name="Choisne N."/>
            <person name="Couloux A."/>
            <person name="Cournoyer B."/>
            <person name="Cruveiller S."/>
            <person name="Daubin V."/>
            <person name="Demange N."/>
            <person name="Francino M.P."/>
            <person name="Goltsman E."/>
            <person name="Huang Y."/>
            <person name="Kopp O.R."/>
            <person name="Labarre L."/>
            <person name="Lapidus A."/>
            <person name="Lavire C."/>
            <person name="Marechal J."/>
            <person name="Martinez M."/>
            <person name="Mastronunzio J.E."/>
            <person name="Mullin B.C."/>
            <person name="Niemann J."/>
            <person name="Pujic P."/>
            <person name="Rawnsley T."/>
            <person name="Rouy Z."/>
            <person name="Schenowitz C."/>
            <person name="Sellstedt A."/>
            <person name="Tavares F."/>
            <person name="Tomkins J.P."/>
            <person name="Vallenet D."/>
            <person name="Valverde C."/>
            <person name="Wall L.G."/>
            <person name="Wang Y."/>
            <person name="Medigue C."/>
            <person name="Benson D.R."/>
        </authorList>
    </citation>
    <scope>NUCLEOTIDE SEQUENCE [LARGE SCALE GENOMIC DNA]</scope>
    <source>
        <strain evidence="2">DSM 45818 / CECT 9043 / CcI3</strain>
    </source>
</reference>
<proteinExistence type="predicted"/>
<name>Q2JFQ6_FRACC</name>
<evidence type="ECO:0000313" key="1">
    <source>
        <dbReference type="EMBL" id="ABD09886.1"/>
    </source>
</evidence>